<dbReference type="PROSITE" id="PS50005">
    <property type="entry name" value="TPR"/>
    <property type="match status" value="1"/>
</dbReference>
<dbReference type="InterPro" id="IPR050768">
    <property type="entry name" value="UPF0353/GerABKA_families"/>
</dbReference>
<gene>
    <name evidence="9" type="ORF">H5P28_01335</name>
</gene>
<evidence type="ECO:0000256" key="1">
    <source>
        <dbReference type="ARBA" id="ARBA00022475"/>
    </source>
</evidence>
<feature type="compositionally biased region" description="Basic and acidic residues" evidence="6">
    <location>
        <begin position="886"/>
        <end position="896"/>
    </location>
</feature>
<dbReference type="PANTHER" id="PTHR22550">
    <property type="entry name" value="SPORE GERMINATION PROTEIN"/>
    <property type="match status" value="1"/>
</dbReference>
<evidence type="ECO:0000313" key="10">
    <source>
        <dbReference type="Proteomes" id="UP000546464"/>
    </source>
</evidence>
<dbReference type="Proteomes" id="UP000546464">
    <property type="component" value="Unassembled WGS sequence"/>
</dbReference>
<reference evidence="9 10" key="1">
    <citation type="submission" date="2020-07" db="EMBL/GenBank/DDBJ databases">
        <authorList>
            <person name="Feng X."/>
        </authorList>
    </citation>
    <scope>NUCLEOTIDE SEQUENCE [LARGE SCALE GENOMIC DNA]</scope>
    <source>
        <strain evidence="9 10">JCM31066</strain>
    </source>
</reference>
<comment type="caution">
    <text evidence="9">The sequence shown here is derived from an EMBL/GenBank/DDBJ whole genome shotgun (WGS) entry which is preliminary data.</text>
</comment>
<organism evidence="9 10">
    <name type="scientific">Ruficoccus amylovorans</name>
    <dbReference type="NCBI Taxonomy" id="1804625"/>
    <lineage>
        <taxon>Bacteria</taxon>
        <taxon>Pseudomonadati</taxon>
        <taxon>Verrucomicrobiota</taxon>
        <taxon>Opitutia</taxon>
        <taxon>Puniceicoccales</taxon>
        <taxon>Cerasicoccaceae</taxon>
        <taxon>Ruficoccus</taxon>
    </lineage>
</organism>
<keyword evidence="10" id="KW-1185">Reference proteome</keyword>
<evidence type="ECO:0000259" key="8">
    <source>
        <dbReference type="PROSITE" id="PS50234"/>
    </source>
</evidence>
<keyword evidence="2 7" id="KW-0812">Transmembrane</keyword>
<feature type="transmembrane region" description="Helical" evidence="7">
    <location>
        <begin position="6"/>
        <end position="25"/>
    </location>
</feature>
<dbReference type="SUPFAM" id="SSF53300">
    <property type="entry name" value="vWA-like"/>
    <property type="match status" value="1"/>
</dbReference>
<feature type="transmembrane region" description="Helical" evidence="7">
    <location>
        <begin position="57"/>
        <end position="74"/>
    </location>
</feature>
<evidence type="ECO:0000256" key="5">
    <source>
        <dbReference type="PROSITE-ProRule" id="PRU00339"/>
    </source>
</evidence>
<evidence type="ECO:0000313" key="9">
    <source>
        <dbReference type="EMBL" id="MBC2592892.1"/>
    </source>
</evidence>
<evidence type="ECO:0000256" key="6">
    <source>
        <dbReference type="SAM" id="MobiDB-lite"/>
    </source>
</evidence>
<dbReference type="PROSITE" id="PS50234">
    <property type="entry name" value="VWFA"/>
    <property type="match status" value="1"/>
</dbReference>
<dbReference type="InterPro" id="IPR002035">
    <property type="entry name" value="VWF_A"/>
</dbReference>
<feature type="transmembrane region" description="Helical" evidence="7">
    <location>
        <begin position="341"/>
        <end position="361"/>
    </location>
</feature>
<dbReference type="AlphaFoldDB" id="A0A842H915"/>
<proteinExistence type="predicted"/>
<evidence type="ECO:0000256" key="4">
    <source>
        <dbReference type="ARBA" id="ARBA00023136"/>
    </source>
</evidence>
<dbReference type="Pfam" id="PF14559">
    <property type="entry name" value="TPR_19"/>
    <property type="match status" value="1"/>
</dbReference>
<dbReference type="SMART" id="SM00327">
    <property type="entry name" value="VWA"/>
    <property type="match status" value="1"/>
</dbReference>
<keyword evidence="4 7" id="KW-0472">Membrane</keyword>
<dbReference type="Gene3D" id="1.25.40.10">
    <property type="entry name" value="Tetratricopeptide repeat domain"/>
    <property type="match status" value="1"/>
</dbReference>
<evidence type="ECO:0000256" key="2">
    <source>
        <dbReference type="ARBA" id="ARBA00022692"/>
    </source>
</evidence>
<feature type="domain" description="VWFA" evidence="8">
    <location>
        <begin position="91"/>
        <end position="264"/>
    </location>
</feature>
<dbReference type="RefSeq" id="WP_185673904.1">
    <property type="nucleotide sequence ID" value="NZ_JACHVB010000012.1"/>
</dbReference>
<feature type="compositionally biased region" description="Low complexity" evidence="6">
    <location>
        <begin position="812"/>
        <end position="834"/>
    </location>
</feature>
<feature type="compositionally biased region" description="Low complexity" evidence="6">
    <location>
        <begin position="660"/>
        <end position="765"/>
    </location>
</feature>
<dbReference type="Gene3D" id="3.40.50.410">
    <property type="entry name" value="von Willebrand factor, type A domain"/>
    <property type="match status" value="1"/>
</dbReference>
<dbReference type="SMART" id="SM00028">
    <property type="entry name" value="TPR"/>
    <property type="match status" value="1"/>
</dbReference>
<evidence type="ECO:0000256" key="3">
    <source>
        <dbReference type="ARBA" id="ARBA00022989"/>
    </source>
</evidence>
<feature type="repeat" description="TPR" evidence="5">
    <location>
        <begin position="442"/>
        <end position="475"/>
    </location>
</feature>
<name>A0A842H915_9BACT</name>
<dbReference type="PRINTS" id="PR00453">
    <property type="entry name" value="VWFADOMAIN"/>
</dbReference>
<dbReference type="InterPro" id="IPR019734">
    <property type="entry name" value="TPR_rpt"/>
</dbReference>
<dbReference type="Pfam" id="PF13519">
    <property type="entry name" value="VWA_2"/>
    <property type="match status" value="1"/>
</dbReference>
<feature type="transmembrane region" description="Helical" evidence="7">
    <location>
        <begin position="310"/>
        <end position="329"/>
    </location>
</feature>
<sequence length="937" mass="103203">MTFLTPVWLYVIPAALLVLWAIFHLSARARRRQLSTFAADRLLGGLLRSFSSGRRRFKHLLIAAGVALVLLALARPQYGFTWRETPARGIDVLFVLDSSKSMLAQDIRPNRLERAKFAILDFVEKIQGDRVGLVAFAGNAFLQCPLTLDYDAFDMSLKAVDTNVISHGGTDIARALAEAENAFSANNNHKVVVLITDGEDLEQSGVDKARQLAKDGMTIYTVGVGTPEGELIPIRGANGQVEYLRDSDGKPVTTHLDEETLKEIAQATGGFYVPLGTSGYGLEQVYEAGLKSIPDQDLGSHRQRIGLERFQWPLGLAIFLLAWEPLVGTRRLFLRQRARKLAGLKQAATLAVFFVVAAWILPSSAQAQSGNPAVAPAPIPAQPAPGQKIPVGQDEPDTPEAETPPPVVIPPNANPAKLYRSGNYAAAAQLYAQALEANPTDTETRYNLGNSLYAQGQYEAARQAYEQALAALDLKLQADAFYNLGNSSYQLGKAALADTAPAPEIQQANETAFAQTQQALDTGNDILKRAEPNRVPAALRNEQTQQSAVPQQEIQQAIQQAEQAKQATTAAQEQSQLAATAGESSTNFWQQALDEYRSSLELAPDSTDASHNRQLVERKLTQQQAHNEEFTKAAERHAENTEVLDMMIEELKKLLEQDQQDQNQDQQNQDQQNQDQQQNDQQQSQDQQQQNDNQQQQDQQNNQQSNSDSSQQQNQDQSQQNQQNSGQQDQQNSQNQNQDQQSGQDDQQQQNEKSEQDQSAEQQQSGDEEQPDQQDSQKPDEQSAGEDQSEQNEDKGEEPGEDESAQGKDEQQPQSPEQEQPGQDQQGSESGQQPQDEKGPSESGLSEEQLQELSEQVAQEQSAAQAGEKGGDEKAAAAAAAGEATGEEKDVRRVPGVMTREEARLLLDALKKDDKKLPSLYVPRQYNVDDEGKRKDW</sequence>
<keyword evidence="5" id="KW-0802">TPR repeat</keyword>
<dbReference type="EMBL" id="JACHVB010000012">
    <property type="protein sequence ID" value="MBC2592892.1"/>
    <property type="molecule type" value="Genomic_DNA"/>
</dbReference>
<keyword evidence="1" id="KW-1003">Cell membrane</keyword>
<dbReference type="SUPFAM" id="SSF48452">
    <property type="entry name" value="TPR-like"/>
    <property type="match status" value="1"/>
</dbReference>
<feature type="region of interest" description="Disordered" evidence="6">
    <location>
        <begin position="371"/>
        <end position="409"/>
    </location>
</feature>
<dbReference type="InterPro" id="IPR011990">
    <property type="entry name" value="TPR-like_helical_dom_sf"/>
</dbReference>
<evidence type="ECO:0000256" key="7">
    <source>
        <dbReference type="SAM" id="Phobius"/>
    </source>
</evidence>
<feature type="compositionally biased region" description="Low complexity" evidence="6">
    <location>
        <begin position="841"/>
        <end position="867"/>
    </location>
</feature>
<keyword evidence="3 7" id="KW-1133">Transmembrane helix</keyword>
<accession>A0A842H915</accession>
<dbReference type="PANTHER" id="PTHR22550:SF5">
    <property type="entry name" value="LEUCINE ZIPPER PROTEIN 4"/>
    <property type="match status" value="1"/>
</dbReference>
<protein>
    <submittedName>
        <fullName evidence="9">VWA domain-containing protein</fullName>
    </submittedName>
</protein>
<feature type="region of interest" description="Disordered" evidence="6">
    <location>
        <begin position="657"/>
        <end position="896"/>
    </location>
</feature>
<dbReference type="InterPro" id="IPR036465">
    <property type="entry name" value="vWFA_dom_sf"/>
</dbReference>